<proteinExistence type="predicted"/>
<sequence length="190" mass="20411">MSQTMNIYLYASQDQAMHVCFARCATQERIRLALFQSLVFVVARFWSKDAVAGRTSARKVSPSDQGSNPGGGGSYSSIDAGLSPGDGGLLSSVAAGCVAGKGRLTQLCRRWLLFPKGGSSQSSALSAWYPSSMAMTITRKESKFCRLWIHSRVGDWVIRMSSRCVRLMLSVEGSPLVKVCAALSSDVAPC</sequence>
<reference evidence="1" key="1">
    <citation type="submission" date="2019-12" db="EMBL/GenBank/DDBJ databases">
        <title>Genome sequencing and annotation of Brassica cretica.</title>
        <authorList>
            <person name="Studholme D.J."/>
            <person name="Sarris P.F."/>
        </authorList>
    </citation>
    <scope>NUCLEOTIDE SEQUENCE</scope>
    <source>
        <strain evidence="1">PFS-102/07</strain>
        <tissue evidence="1">Leaf</tissue>
    </source>
</reference>
<keyword evidence="3" id="KW-1185">Reference proteome</keyword>
<dbReference type="EMBL" id="QGKY02001015">
    <property type="protein sequence ID" value="KAF2572798.1"/>
    <property type="molecule type" value="Genomic_DNA"/>
</dbReference>
<organism evidence="1">
    <name type="scientific">Brassica cretica</name>
    <name type="common">Mustard</name>
    <dbReference type="NCBI Taxonomy" id="69181"/>
    <lineage>
        <taxon>Eukaryota</taxon>
        <taxon>Viridiplantae</taxon>
        <taxon>Streptophyta</taxon>
        <taxon>Embryophyta</taxon>
        <taxon>Tracheophyta</taxon>
        <taxon>Spermatophyta</taxon>
        <taxon>Magnoliopsida</taxon>
        <taxon>eudicotyledons</taxon>
        <taxon>Gunneridae</taxon>
        <taxon>Pentapetalae</taxon>
        <taxon>rosids</taxon>
        <taxon>malvids</taxon>
        <taxon>Brassicales</taxon>
        <taxon>Brassicaceae</taxon>
        <taxon>Brassiceae</taxon>
        <taxon>Brassica</taxon>
    </lineage>
</organism>
<reference evidence="2 3" key="3">
    <citation type="journal article" date="2020" name="BMC Genomics">
        <title>Intraspecific diversification of the crop wild relative Brassica cretica Lam. using demographic model selection.</title>
        <authorList>
            <person name="Kioukis A."/>
            <person name="Michalopoulou V.A."/>
            <person name="Briers L."/>
            <person name="Pirintsos S."/>
            <person name="Studholme D.J."/>
            <person name="Pavlidis P."/>
            <person name="Sarris P.F."/>
        </authorList>
    </citation>
    <scope>NUCLEOTIDE SEQUENCE [LARGE SCALE GENOMIC DNA]</scope>
    <source>
        <strain evidence="3">cv. PFS-1207/04</strain>
        <strain evidence="2">PFS-1207/04</strain>
    </source>
</reference>
<accession>A0A8S9ISL9</accession>
<comment type="caution">
    <text evidence="1">The sequence shown here is derived from an EMBL/GenBank/DDBJ whole genome shotgun (WGS) entry which is preliminary data.</text>
</comment>
<dbReference type="AlphaFoldDB" id="A0A8S9ISL9"/>
<evidence type="ECO:0000313" key="1">
    <source>
        <dbReference type="EMBL" id="KAF2572798.1"/>
    </source>
</evidence>
<name>A0A8S9ISL9_BRACR</name>
<protein>
    <submittedName>
        <fullName evidence="1">Uncharacterized protein</fullName>
    </submittedName>
</protein>
<reference evidence="2" key="2">
    <citation type="submission" date="2019-12" db="EMBL/GenBank/DDBJ databases">
        <authorList>
            <person name="Studholme D.J."/>
            <person name="Sarris P."/>
        </authorList>
    </citation>
    <scope>NUCLEOTIDE SEQUENCE</scope>
    <source>
        <strain evidence="2">PFS-1207/04</strain>
        <tissue evidence="2">Leaf</tissue>
    </source>
</reference>
<dbReference type="Proteomes" id="UP000266723">
    <property type="component" value="Unassembled WGS sequence"/>
</dbReference>
<dbReference type="EMBL" id="QGKV02000759">
    <property type="protein sequence ID" value="KAF3568479.1"/>
    <property type="molecule type" value="Genomic_DNA"/>
</dbReference>
<evidence type="ECO:0000313" key="2">
    <source>
        <dbReference type="EMBL" id="KAF3568479.1"/>
    </source>
</evidence>
<gene>
    <name evidence="2" type="ORF">DY000_02015419</name>
    <name evidence="1" type="ORF">F2Q70_00003517</name>
</gene>
<evidence type="ECO:0000313" key="3">
    <source>
        <dbReference type="Proteomes" id="UP000266723"/>
    </source>
</evidence>